<dbReference type="AlphaFoldDB" id="A0A0F4NQA3"/>
<keyword evidence="2" id="KW-0238">DNA-binding</keyword>
<reference evidence="5 6" key="1">
    <citation type="journal article" date="2015" name="BMC Genomics">
        <title>Genome mining reveals unlocked bioactive potential of marine Gram-negative bacteria.</title>
        <authorList>
            <person name="Machado H."/>
            <person name="Sonnenschein E.C."/>
            <person name="Melchiorsen J."/>
            <person name="Gram L."/>
        </authorList>
    </citation>
    <scope>NUCLEOTIDE SEQUENCE [LARGE SCALE GENOMIC DNA]</scope>
    <source>
        <strain evidence="5 6">S2757</strain>
    </source>
</reference>
<evidence type="ECO:0000256" key="3">
    <source>
        <dbReference type="ARBA" id="ARBA00023163"/>
    </source>
</evidence>
<dbReference type="OrthoDB" id="5818519at2"/>
<dbReference type="SMART" id="SM00342">
    <property type="entry name" value="HTH_ARAC"/>
    <property type="match status" value="1"/>
</dbReference>
<dbReference type="InterPro" id="IPR009057">
    <property type="entry name" value="Homeodomain-like_sf"/>
</dbReference>
<dbReference type="Pfam" id="PF12833">
    <property type="entry name" value="HTH_18"/>
    <property type="match status" value="1"/>
</dbReference>
<dbReference type="PANTHER" id="PTHR43280:SF28">
    <property type="entry name" value="HTH-TYPE TRANSCRIPTIONAL ACTIVATOR RHAS"/>
    <property type="match status" value="1"/>
</dbReference>
<dbReference type="InterPro" id="IPR018060">
    <property type="entry name" value="HTH_AraC"/>
</dbReference>
<dbReference type="RefSeq" id="WP_045953935.1">
    <property type="nucleotide sequence ID" value="NZ_JXXV01000005.1"/>
</dbReference>
<dbReference type="Proteomes" id="UP000033673">
    <property type="component" value="Unassembled WGS sequence"/>
</dbReference>
<keyword evidence="1" id="KW-0805">Transcription regulation</keyword>
<comment type="caution">
    <text evidence="5">The sequence shown here is derived from an EMBL/GenBank/DDBJ whole genome shotgun (WGS) entry which is preliminary data.</text>
</comment>
<feature type="domain" description="HTH araC/xylS-type" evidence="4">
    <location>
        <begin position="145"/>
        <end position="244"/>
    </location>
</feature>
<evidence type="ECO:0000256" key="1">
    <source>
        <dbReference type="ARBA" id="ARBA00023015"/>
    </source>
</evidence>
<dbReference type="PRINTS" id="PR00032">
    <property type="entry name" value="HTHARAC"/>
</dbReference>
<dbReference type="InterPro" id="IPR020449">
    <property type="entry name" value="Tscrpt_reg_AraC-type_HTH"/>
</dbReference>
<keyword evidence="3" id="KW-0804">Transcription</keyword>
<sequence>MDVLHKGYWLGKSVTYINKDLIREMERYFHILDFGYDVSVLSEPDIDFCFFYYEESVEPLLRTAIKLCQNLDKHLVIICNNDLSEEIQQLDVVFSVFSINHDDVRQWSDELNKQVYYHFAKHQEILDIHRLVEKQSQKNISKDLVEMLRYIEKNLSRTIREEDVAEYCHYSVTYFSKFFHKTIGVSFRDYLTLKRINLAKQLLTRDRKEKISFIAFQCGYNDVSYFSRIFKKKTGISPAIYRQLH</sequence>
<evidence type="ECO:0000313" key="5">
    <source>
        <dbReference type="EMBL" id="KJY85003.1"/>
    </source>
</evidence>
<dbReference type="PROSITE" id="PS01124">
    <property type="entry name" value="HTH_ARAC_FAMILY_2"/>
    <property type="match status" value="1"/>
</dbReference>
<dbReference type="PATRIC" id="fig|579748.3.peg.284"/>
<dbReference type="PANTHER" id="PTHR43280">
    <property type="entry name" value="ARAC-FAMILY TRANSCRIPTIONAL REGULATOR"/>
    <property type="match status" value="1"/>
</dbReference>
<evidence type="ECO:0000313" key="6">
    <source>
        <dbReference type="Proteomes" id="UP000033673"/>
    </source>
</evidence>
<dbReference type="EMBL" id="JXXV01000005">
    <property type="protein sequence ID" value="KJY85003.1"/>
    <property type="molecule type" value="Genomic_DNA"/>
</dbReference>
<dbReference type="GO" id="GO:0003700">
    <property type="term" value="F:DNA-binding transcription factor activity"/>
    <property type="evidence" value="ECO:0007669"/>
    <property type="project" value="InterPro"/>
</dbReference>
<keyword evidence="6" id="KW-1185">Reference proteome</keyword>
<gene>
    <name evidence="5" type="ORF">TW81_01380</name>
</gene>
<dbReference type="STRING" id="579748.TW81_01380"/>
<dbReference type="SUPFAM" id="SSF46689">
    <property type="entry name" value="Homeodomain-like"/>
    <property type="match status" value="2"/>
</dbReference>
<name>A0A0F4NQA3_9VIBR</name>
<protein>
    <submittedName>
        <fullName evidence="5">Response regulator</fullName>
    </submittedName>
</protein>
<proteinExistence type="predicted"/>
<organism evidence="5 6">
    <name type="scientific">Vibrio galatheae</name>
    <dbReference type="NCBI Taxonomy" id="579748"/>
    <lineage>
        <taxon>Bacteria</taxon>
        <taxon>Pseudomonadati</taxon>
        <taxon>Pseudomonadota</taxon>
        <taxon>Gammaproteobacteria</taxon>
        <taxon>Vibrionales</taxon>
        <taxon>Vibrionaceae</taxon>
        <taxon>Vibrio</taxon>
    </lineage>
</organism>
<evidence type="ECO:0000256" key="2">
    <source>
        <dbReference type="ARBA" id="ARBA00023125"/>
    </source>
</evidence>
<evidence type="ECO:0000259" key="4">
    <source>
        <dbReference type="PROSITE" id="PS01124"/>
    </source>
</evidence>
<accession>A0A0F4NQA3</accession>
<dbReference type="GO" id="GO:0043565">
    <property type="term" value="F:sequence-specific DNA binding"/>
    <property type="evidence" value="ECO:0007669"/>
    <property type="project" value="InterPro"/>
</dbReference>
<dbReference type="PROSITE" id="PS00041">
    <property type="entry name" value="HTH_ARAC_FAMILY_1"/>
    <property type="match status" value="1"/>
</dbReference>
<dbReference type="InterPro" id="IPR018062">
    <property type="entry name" value="HTH_AraC-typ_CS"/>
</dbReference>
<dbReference type="Gene3D" id="1.10.10.60">
    <property type="entry name" value="Homeodomain-like"/>
    <property type="match status" value="2"/>
</dbReference>